<accession>A0A139L9S6</accession>
<evidence type="ECO:0000256" key="1">
    <source>
        <dbReference type="SAM" id="MobiDB-lite"/>
    </source>
</evidence>
<dbReference type="Proteomes" id="UP000473905">
    <property type="component" value="Unassembled WGS sequence"/>
</dbReference>
<dbReference type="EMBL" id="VWKB01000026">
    <property type="protein sequence ID" value="KAA4094154.1"/>
    <property type="molecule type" value="Genomic_DNA"/>
</dbReference>
<comment type="caution">
    <text evidence="2">The sequence shown here is derived from an EMBL/GenBank/DDBJ whole genome shotgun (WGS) entry which is preliminary data.</text>
</comment>
<dbReference type="AlphaFoldDB" id="A0A139L9S6"/>
<feature type="compositionally biased region" description="Basic and acidic residues" evidence="1">
    <location>
        <begin position="126"/>
        <end position="137"/>
    </location>
</feature>
<feature type="compositionally biased region" description="Low complexity" evidence="1">
    <location>
        <begin position="73"/>
        <end position="90"/>
    </location>
</feature>
<dbReference type="RefSeq" id="WP_008775391.1">
    <property type="nucleotide sequence ID" value="NZ_CAAKNR010000218.1"/>
</dbReference>
<evidence type="ECO:0000313" key="2">
    <source>
        <dbReference type="EMBL" id="KAA4094154.1"/>
    </source>
</evidence>
<name>A0A139L9S6_BACOV</name>
<keyword evidence="3" id="KW-1185">Reference proteome</keyword>
<proteinExistence type="predicted"/>
<reference evidence="2 3" key="1">
    <citation type="journal article" date="2019" name="Nat. Med.">
        <title>A library of human gut bacterial isolates paired with longitudinal multiomics data enables mechanistic microbiome research.</title>
        <authorList>
            <person name="Poyet M."/>
            <person name="Groussin M."/>
            <person name="Gibbons S.M."/>
            <person name="Avila-Pacheco J."/>
            <person name="Jiang X."/>
            <person name="Kearney S.M."/>
            <person name="Perrotta A.R."/>
            <person name="Berdy B."/>
            <person name="Zhao S."/>
            <person name="Lieberman T.D."/>
            <person name="Swanson P.K."/>
            <person name="Smith M."/>
            <person name="Roesemann S."/>
            <person name="Alexander J.E."/>
            <person name="Rich S.A."/>
            <person name="Livny J."/>
            <person name="Vlamakis H."/>
            <person name="Clish C."/>
            <person name="Bullock K."/>
            <person name="Deik A."/>
            <person name="Scott J."/>
            <person name="Pierce K.A."/>
            <person name="Xavier R.J."/>
            <person name="Alm E.J."/>
        </authorList>
    </citation>
    <scope>NUCLEOTIDE SEQUENCE [LARGE SCALE GENOMIC DNA]</scope>
    <source>
        <strain evidence="2 3">BIOML-A134</strain>
    </source>
</reference>
<feature type="compositionally biased region" description="Basic residues" evidence="1">
    <location>
        <begin position="26"/>
        <end position="35"/>
    </location>
</feature>
<feature type="compositionally biased region" description="Polar residues" evidence="1">
    <location>
        <begin position="100"/>
        <end position="125"/>
    </location>
</feature>
<organism evidence="2 3">
    <name type="scientific">Bacteroides ovatus</name>
    <dbReference type="NCBI Taxonomy" id="28116"/>
    <lineage>
        <taxon>Bacteria</taxon>
        <taxon>Pseudomonadati</taxon>
        <taxon>Bacteroidota</taxon>
        <taxon>Bacteroidia</taxon>
        <taxon>Bacteroidales</taxon>
        <taxon>Bacteroidaceae</taxon>
        <taxon>Bacteroides</taxon>
    </lineage>
</organism>
<evidence type="ECO:0000313" key="3">
    <source>
        <dbReference type="Proteomes" id="UP000473905"/>
    </source>
</evidence>
<protein>
    <submittedName>
        <fullName evidence="2">Ferrichrome ABC transporter substrate-binding protein</fullName>
    </submittedName>
</protein>
<gene>
    <name evidence="2" type="ORF">F3D66_18345</name>
</gene>
<sequence length="156" mass="17384">MEDFLKFLLIAGVILVGIFKEVNKNSKSKKAKNKRPVSPMPSPVEVAPDAVPMPEAWGGPKSLEELFQPNPLKQTPPQQSPKQTAKPAAQQKRKKEEISVSASLANSAAQDKRNSQQGSHYNSHTESTDNEHDFTIHSAEEARRAIIWGEILQRKY</sequence>
<feature type="region of interest" description="Disordered" evidence="1">
    <location>
        <begin position="24"/>
        <end position="137"/>
    </location>
</feature>